<dbReference type="PANTHER" id="PTHR35870:SF6">
    <property type="entry name" value="MGS207 PROTEIN"/>
    <property type="match status" value="1"/>
</dbReference>
<keyword evidence="1" id="KW-0560">Oxidoreductase</keyword>
<dbReference type="InterPro" id="IPR025337">
    <property type="entry name" value="Questin_oxidase-like"/>
</dbReference>
<dbReference type="OrthoDB" id="10265971at2759"/>
<name>A0A9P4IF19_9PEZI</name>
<dbReference type="Proteomes" id="UP000799772">
    <property type="component" value="Unassembled WGS sequence"/>
</dbReference>
<protein>
    <submittedName>
        <fullName evidence="2">Uncharacterized protein</fullName>
    </submittedName>
</protein>
<reference evidence="2" key="1">
    <citation type="journal article" date="2020" name="Stud. Mycol.">
        <title>101 Dothideomycetes genomes: a test case for predicting lifestyles and emergence of pathogens.</title>
        <authorList>
            <person name="Haridas S."/>
            <person name="Albert R."/>
            <person name="Binder M."/>
            <person name="Bloem J."/>
            <person name="Labutti K."/>
            <person name="Salamov A."/>
            <person name="Andreopoulos B."/>
            <person name="Baker S."/>
            <person name="Barry K."/>
            <person name="Bills G."/>
            <person name="Bluhm B."/>
            <person name="Cannon C."/>
            <person name="Castanera R."/>
            <person name="Culley D."/>
            <person name="Daum C."/>
            <person name="Ezra D."/>
            <person name="Gonzalez J."/>
            <person name="Henrissat B."/>
            <person name="Kuo A."/>
            <person name="Liang C."/>
            <person name="Lipzen A."/>
            <person name="Lutzoni F."/>
            <person name="Magnuson J."/>
            <person name="Mondo S."/>
            <person name="Nolan M."/>
            <person name="Ohm R."/>
            <person name="Pangilinan J."/>
            <person name="Park H.-J."/>
            <person name="Ramirez L."/>
            <person name="Alfaro M."/>
            <person name="Sun H."/>
            <person name="Tritt A."/>
            <person name="Yoshinaga Y."/>
            <person name="Zwiers L.-H."/>
            <person name="Turgeon B."/>
            <person name="Goodwin S."/>
            <person name="Spatafora J."/>
            <person name="Crous P."/>
            <person name="Grigoriev I."/>
        </authorList>
    </citation>
    <scope>NUCLEOTIDE SEQUENCE</scope>
    <source>
        <strain evidence="2">CBS 133067</strain>
    </source>
</reference>
<dbReference type="PANTHER" id="PTHR35870">
    <property type="entry name" value="PROTEIN, PUTATIVE (AFU_ORTHOLOGUE AFUA_5G03330)-RELATED"/>
    <property type="match status" value="1"/>
</dbReference>
<evidence type="ECO:0000256" key="1">
    <source>
        <dbReference type="ARBA" id="ARBA00023002"/>
    </source>
</evidence>
<keyword evidence="3" id="KW-1185">Reference proteome</keyword>
<organism evidence="2 3">
    <name type="scientific">Rhizodiscina lignyota</name>
    <dbReference type="NCBI Taxonomy" id="1504668"/>
    <lineage>
        <taxon>Eukaryota</taxon>
        <taxon>Fungi</taxon>
        <taxon>Dikarya</taxon>
        <taxon>Ascomycota</taxon>
        <taxon>Pezizomycotina</taxon>
        <taxon>Dothideomycetes</taxon>
        <taxon>Pleosporomycetidae</taxon>
        <taxon>Aulographales</taxon>
        <taxon>Rhizodiscinaceae</taxon>
        <taxon>Rhizodiscina</taxon>
    </lineage>
</organism>
<dbReference type="AlphaFoldDB" id="A0A9P4IF19"/>
<sequence>MNATAEILSSPELLVQKFIAENHQDYALVSSKSVHNHVVHALLNALKLNSDLVQLSTTHEEESKHLEVWPTPKYNIVSASELSASLGDKKQQHAIAKYFERELQGSNGNWKAIVLSRLTSGEVPLIDGLAGGYGHGFLWLADAFELDNPLVASEALAIAAVNWGPQHNVLSLPSTHDGTREFSVFEVVDKIGQDSRFDDIFAAPGIQNGLQLFGNASLRQAFLEYFQLFPSEPSATVEKELVELATLLLSGTRAPGPPAFDFYLAHQLSFAASVRSLTPYFEGEWRSRLQRSQWMLMLLAYLSQKRPYLDCALIDDIVIEKPADEEWDDVLNGLRKLAPSNDGGAVPLDPHSARAVRALKEFSAVYPEIGDFFLRAASRFVRNFTQWTGFGKPNEPELERRP</sequence>
<accession>A0A9P4IF19</accession>
<evidence type="ECO:0000313" key="3">
    <source>
        <dbReference type="Proteomes" id="UP000799772"/>
    </source>
</evidence>
<proteinExistence type="predicted"/>
<gene>
    <name evidence="2" type="ORF">NA57DRAFT_75711</name>
</gene>
<dbReference type="GO" id="GO:0016491">
    <property type="term" value="F:oxidoreductase activity"/>
    <property type="evidence" value="ECO:0007669"/>
    <property type="project" value="UniProtKB-KW"/>
</dbReference>
<comment type="caution">
    <text evidence="2">The sequence shown here is derived from an EMBL/GenBank/DDBJ whole genome shotgun (WGS) entry which is preliminary data.</text>
</comment>
<dbReference type="Pfam" id="PF14027">
    <property type="entry name" value="Questin_oxidase"/>
    <property type="match status" value="1"/>
</dbReference>
<dbReference type="EMBL" id="ML978126">
    <property type="protein sequence ID" value="KAF2098467.1"/>
    <property type="molecule type" value="Genomic_DNA"/>
</dbReference>
<evidence type="ECO:0000313" key="2">
    <source>
        <dbReference type="EMBL" id="KAF2098467.1"/>
    </source>
</evidence>